<proteinExistence type="predicted"/>
<dbReference type="InterPro" id="IPR044992">
    <property type="entry name" value="ChyE-like"/>
</dbReference>
<evidence type="ECO:0000313" key="2">
    <source>
        <dbReference type="EMBL" id="CAB4629155.1"/>
    </source>
</evidence>
<name>A0A6J6IXI1_9ZZZZ</name>
<feature type="domain" description="Glutamine amidotransferase" evidence="1">
    <location>
        <begin position="79"/>
        <end position="180"/>
    </location>
</feature>
<accession>A0A6J6IXI1</accession>
<dbReference type="InterPro" id="IPR017926">
    <property type="entry name" value="GATASE"/>
</dbReference>
<dbReference type="SUPFAM" id="SSF52317">
    <property type="entry name" value="Class I glutamine amidotransferase-like"/>
    <property type="match status" value="1"/>
</dbReference>
<gene>
    <name evidence="2" type="ORF">UFOPK2032_00463</name>
</gene>
<protein>
    <submittedName>
        <fullName evidence="2">Unannotated protein</fullName>
    </submittedName>
</protein>
<dbReference type="GO" id="GO:0005829">
    <property type="term" value="C:cytosol"/>
    <property type="evidence" value="ECO:0007669"/>
    <property type="project" value="TreeGrafter"/>
</dbReference>
<organism evidence="2">
    <name type="scientific">freshwater metagenome</name>
    <dbReference type="NCBI Taxonomy" id="449393"/>
    <lineage>
        <taxon>unclassified sequences</taxon>
        <taxon>metagenomes</taxon>
        <taxon>ecological metagenomes</taxon>
    </lineage>
</organism>
<dbReference type="PROSITE" id="PS51273">
    <property type="entry name" value="GATASE_TYPE_1"/>
    <property type="match status" value="1"/>
</dbReference>
<dbReference type="PANTHER" id="PTHR42695">
    <property type="entry name" value="GLUTAMINE AMIDOTRANSFERASE YLR126C-RELATED"/>
    <property type="match status" value="1"/>
</dbReference>
<dbReference type="AlphaFoldDB" id="A0A6J6IXI1"/>
<dbReference type="Pfam" id="PF00117">
    <property type="entry name" value="GATase"/>
    <property type="match status" value="1"/>
</dbReference>
<dbReference type="InterPro" id="IPR029062">
    <property type="entry name" value="Class_I_gatase-like"/>
</dbReference>
<reference evidence="2" key="1">
    <citation type="submission" date="2020-05" db="EMBL/GenBank/DDBJ databases">
        <authorList>
            <person name="Chiriac C."/>
            <person name="Salcher M."/>
            <person name="Ghai R."/>
            <person name="Kavagutti S V."/>
        </authorList>
    </citation>
    <scope>NUCLEOTIDE SEQUENCE</scope>
</reference>
<dbReference type="Gene3D" id="3.40.50.880">
    <property type="match status" value="1"/>
</dbReference>
<sequence>MKALFIQHDHVSPLGPVGERFAQQGFEIEIMLVVPESNYREPNVDFSFPDASKYDVIIPLGSPWGAWDDACIGNWLLPELEWLKNAIEADVPVLGICFGGQLMARALGGSVAPGPRPELGWTYIFSDEQKLVSNGPWFQFHYDYWQVPPLAKEIARTALASQAFSYRKSLALQFHPELDLEVLEGWLIWDGNEELAEDGQDPKIVLEQTRALASESRQRAFELVDNFLEQVALLTTREIL</sequence>
<dbReference type="PANTHER" id="PTHR42695:SF5">
    <property type="entry name" value="GLUTAMINE AMIDOTRANSFERASE YLR126C-RELATED"/>
    <property type="match status" value="1"/>
</dbReference>
<evidence type="ECO:0000259" key="1">
    <source>
        <dbReference type="Pfam" id="PF00117"/>
    </source>
</evidence>
<dbReference type="CDD" id="cd01741">
    <property type="entry name" value="GATase1_1"/>
    <property type="match status" value="1"/>
</dbReference>
<dbReference type="EMBL" id="CAEZVM010000011">
    <property type="protein sequence ID" value="CAB4629155.1"/>
    <property type="molecule type" value="Genomic_DNA"/>
</dbReference>